<proteinExistence type="predicted"/>
<evidence type="ECO:0000313" key="1">
    <source>
        <dbReference type="EMBL" id="CAG8514103.1"/>
    </source>
</evidence>
<protein>
    <submittedName>
        <fullName evidence="1">24540_t:CDS:1</fullName>
    </submittedName>
</protein>
<reference evidence="1" key="1">
    <citation type="submission" date="2021-06" db="EMBL/GenBank/DDBJ databases">
        <authorList>
            <person name="Kallberg Y."/>
            <person name="Tangrot J."/>
            <person name="Rosling A."/>
        </authorList>
    </citation>
    <scope>NUCLEOTIDE SEQUENCE</scope>
    <source>
        <strain evidence="1">MA461A</strain>
    </source>
</reference>
<name>A0ACA9L7V8_9GLOM</name>
<comment type="caution">
    <text evidence="1">The sequence shown here is derived from an EMBL/GenBank/DDBJ whole genome shotgun (WGS) entry which is preliminary data.</text>
</comment>
<feature type="non-terminal residue" evidence="1">
    <location>
        <position position="183"/>
    </location>
</feature>
<dbReference type="EMBL" id="CAJVQC010002594">
    <property type="protein sequence ID" value="CAG8514103.1"/>
    <property type="molecule type" value="Genomic_DNA"/>
</dbReference>
<organism evidence="1 2">
    <name type="scientific">Racocetra persica</name>
    <dbReference type="NCBI Taxonomy" id="160502"/>
    <lineage>
        <taxon>Eukaryota</taxon>
        <taxon>Fungi</taxon>
        <taxon>Fungi incertae sedis</taxon>
        <taxon>Mucoromycota</taxon>
        <taxon>Glomeromycotina</taxon>
        <taxon>Glomeromycetes</taxon>
        <taxon>Diversisporales</taxon>
        <taxon>Gigasporaceae</taxon>
        <taxon>Racocetra</taxon>
    </lineage>
</organism>
<keyword evidence="2" id="KW-1185">Reference proteome</keyword>
<gene>
    <name evidence="1" type="ORF">RPERSI_LOCUS2393</name>
</gene>
<evidence type="ECO:0000313" key="2">
    <source>
        <dbReference type="Proteomes" id="UP000789920"/>
    </source>
</evidence>
<dbReference type="Proteomes" id="UP000789920">
    <property type="component" value="Unassembled WGS sequence"/>
</dbReference>
<sequence>MVEFLEKVGTEFVNYISGDKSSPADVPRIFRYGSFAEVREKAFAKWYVNGKDYFHAVSEAISNAEHEIFIEDWWLSPELFYNVIEIFPKLEFPNFIPKEHNAGRYLRRPPYKNEEWRLDRLLKRKAKQGVKIYVVLYRELEQALTLNSKHSKKVLIEEMDGNILVQRHPDHGIDGTFFWAHHE</sequence>
<accession>A0ACA9L7V8</accession>